<accession>A0A8J8AXQ8</accession>
<protein>
    <submittedName>
        <fullName evidence="1">Uncharacterized protein</fullName>
    </submittedName>
</protein>
<evidence type="ECO:0000313" key="2">
    <source>
        <dbReference type="EMBL" id="MBS7455746.1"/>
    </source>
</evidence>
<dbReference type="EMBL" id="JAGQFT010000027">
    <property type="protein sequence ID" value="MBR0561924.1"/>
    <property type="molecule type" value="Genomic_DNA"/>
</dbReference>
<reference evidence="2 3" key="1">
    <citation type="journal article" date="2021" name="Microbiol. Resour. Announc.">
        <title>Draft Genome Sequence of Coralloluteibacterium stylophorae LMG 29479T.</title>
        <authorList>
            <person name="Karlyshev A.V."/>
            <person name="Kudryashova E.B."/>
            <person name="Ariskina E.V."/>
            <person name="Conroy A.P."/>
            <person name="Abidueva E.Y."/>
        </authorList>
    </citation>
    <scope>NUCLEOTIDE SEQUENCE [LARGE SCALE GENOMIC DNA]</scope>
    <source>
        <strain evidence="2 3">LMG 29479</strain>
    </source>
</reference>
<dbReference type="Proteomes" id="UP000675747">
    <property type="component" value="Unassembled WGS sequence"/>
</dbReference>
<name>A0A8J8AXQ8_9GAMM</name>
<evidence type="ECO:0000313" key="3">
    <source>
        <dbReference type="Proteomes" id="UP000675747"/>
    </source>
</evidence>
<dbReference type="RefSeq" id="WP_211925889.1">
    <property type="nucleotide sequence ID" value="NZ_JAGQFT020000001.1"/>
</dbReference>
<evidence type="ECO:0000313" key="1">
    <source>
        <dbReference type="EMBL" id="MBR0561924.1"/>
    </source>
</evidence>
<reference evidence="1" key="2">
    <citation type="submission" date="2021-04" db="EMBL/GenBank/DDBJ databases">
        <authorList>
            <person name="Karlyshev A.V."/>
        </authorList>
    </citation>
    <scope>NUCLEOTIDE SEQUENCE</scope>
    <source>
        <strain evidence="1">LMG 29479</strain>
    </source>
</reference>
<keyword evidence="3" id="KW-1185">Reference proteome</keyword>
<dbReference type="AlphaFoldDB" id="A0A8J8AXQ8"/>
<organism evidence="1">
    <name type="scientific">Coralloluteibacterium stylophorae</name>
    <dbReference type="NCBI Taxonomy" id="1776034"/>
    <lineage>
        <taxon>Bacteria</taxon>
        <taxon>Pseudomonadati</taxon>
        <taxon>Pseudomonadota</taxon>
        <taxon>Gammaproteobacteria</taxon>
        <taxon>Lysobacterales</taxon>
        <taxon>Lysobacteraceae</taxon>
        <taxon>Coralloluteibacterium</taxon>
    </lineage>
</organism>
<comment type="caution">
    <text evidence="1">The sequence shown here is derived from an EMBL/GenBank/DDBJ whole genome shotgun (WGS) entry which is preliminary data.</text>
</comment>
<sequence length="116" mass="12827">MANANTDRSNLQHFTLYLANRRIYARNPDGHLVDLGGLRQEDGRFGYVLDGDKSGADGLDGEDAVLRRLEDELTFVFLDGQFTSLPDVSDQVDVEGAPQRRIALEEFVEDGDDPAA</sequence>
<dbReference type="EMBL" id="JAGQFT020000001">
    <property type="protein sequence ID" value="MBS7455746.1"/>
    <property type="molecule type" value="Genomic_DNA"/>
</dbReference>
<gene>
    <name evidence="2" type="ORF">KB893_001165</name>
    <name evidence="1" type="ORF">KB893_05275</name>
</gene>
<proteinExistence type="predicted"/>